<dbReference type="NCBIfam" id="TIGR02877">
    <property type="entry name" value="spore_yhbH"/>
    <property type="match status" value="1"/>
</dbReference>
<dbReference type="PANTHER" id="PTHR30510">
    <property type="entry name" value="UPF0229 PROTEIN YEAH"/>
    <property type="match status" value="1"/>
</dbReference>
<evidence type="ECO:0000313" key="4">
    <source>
        <dbReference type="Proteomes" id="UP000250223"/>
    </source>
</evidence>
<dbReference type="SUPFAM" id="SSF53300">
    <property type="entry name" value="vWA-like"/>
    <property type="match status" value="1"/>
</dbReference>
<gene>
    <name evidence="2" type="ORF">NCTC13028_00789</name>
    <name evidence="1" type="ORF">SAMN05216497_10148</name>
</gene>
<keyword evidence="3" id="KW-1185">Reference proteome</keyword>
<dbReference type="Proteomes" id="UP000198811">
    <property type="component" value="Unassembled WGS sequence"/>
</dbReference>
<dbReference type="InterPro" id="IPR006698">
    <property type="entry name" value="UPF0229"/>
</dbReference>
<dbReference type="EMBL" id="FNGL01000001">
    <property type="protein sequence ID" value="SDK80964.1"/>
    <property type="molecule type" value="Genomic_DNA"/>
</dbReference>
<dbReference type="InterPro" id="IPR036465">
    <property type="entry name" value="vWFA_dom_sf"/>
</dbReference>
<evidence type="ECO:0000313" key="2">
    <source>
        <dbReference type="EMBL" id="SQB33912.1"/>
    </source>
</evidence>
<dbReference type="RefSeq" id="WP_089862926.1">
    <property type="nucleotide sequence ID" value="NZ_FNGL01000001.1"/>
</dbReference>
<organism evidence="2 4">
    <name type="scientific">Clostridium cochlearium</name>
    <dbReference type="NCBI Taxonomy" id="1494"/>
    <lineage>
        <taxon>Bacteria</taxon>
        <taxon>Bacillati</taxon>
        <taxon>Bacillota</taxon>
        <taxon>Clostridia</taxon>
        <taxon>Eubacteriales</taxon>
        <taxon>Clostridiaceae</taxon>
        <taxon>Clostridium</taxon>
    </lineage>
</organism>
<dbReference type="OrthoDB" id="9788289at2"/>
<dbReference type="InterPro" id="IPR014230">
    <property type="entry name" value="Spore_YhbH"/>
</dbReference>
<dbReference type="AlphaFoldDB" id="A0A1G9EXT5"/>
<dbReference type="Proteomes" id="UP000250223">
    <property type="component" value="Unassembled WGS sequence"/>
</dbReference>
<dbReference type="STRING" id="1494.SAMN05216497_10148"/>
<sequence>MAIFRRYTPIPYNRAGEDRKRHIELVKKSIKNNLVDVLLQEDISIQKENRKIKVPIKAIKEYEFIYSHKRSFIAAGEGNEKKGQRIELNGAWQEGAGMGAGQLEGEDIFETEITMEEIFQSIFDDLELPNLKEKKFKKILNNNLKKKKGFKRYGIFPRLSKRRTAIERIKRKQATKKILRRDIIERFPFKKEDLRYSKVKFRKNKEYNAVIIFIMDTSASMDQMKKYMARSFFFMIYKFIKMKYEEVDICFISHSTIAKEVTEEEFFHKVESGGTYISSGYKKALEIINSKYNPQIYNIYIFHASDGDNWSEDNDRAVKVAKELSDICNLFGYIEIMGYGYSNGIRNKYLKEIEKENFIPLNIEKKEDLWKVLKHILKQEIRGSEGGT</sequence>
<proteinExistence type="predicted"/>
<reference evidence="1 3" key="1">
    <citation type="submission" date="2016-10" db="EMBL/GenBank/DDBJ databases">
        <authorList>
            <person name="Varghese N."/>
            <person name="Submissions S."/>
        </authorList>
    </citation>
    <scope>NUCLEOTIDE SEQUENCE [LARGE SCALE GENOMIC DNA]</scope>
    <source>
        <strain evidence="1 3">NLAE-zl-C224</strain>
    </source>
</reference>
<dbReference type="Pfam" id="PF04285">
    <property type="entry name" value="DUF444"/>
    <property type="match status" value="2"/>
</dbReference>
<dbReference type="PANTHER" id="PTHR30510:SF2">
    <property type="entry name" value="UPF0229 PROTEIN YEAH"/>
    <property type="match status" value="1"/>
</dbReference>
<name>A0A1G9EXT5_CLOCO</name>
<dbReference type="Gene3D" id="3.40.50.410">
    <property type="entry name" value="von Willebrand factor, type A domain"/>
    <property type="match status" value="1"/>
</dbReference>
<dbReference type="EMBL" id="UAWC01000003">
    <property type="protein sequence ID" value="SQB33912.1"/>
    <property type="molecule type" value="Genomic_DNA"/>
</dbReference>
<accession>A0A1G9EXT5</accession>
<protein>
    <submittedName>
        <fullName evidence="2">Sporulation protein YhbH</fullName>
    </submittedName>
</protein>
<evidence type="ECO:0000313" key="3">
    <source>
        <dbReference type="Proteomes" id="UP000198811"/>
    </source>
</evidence>
<reference evidence="2 4" key="2">
    <citation type="submission" date="2018-06" db="EMBL/GenBank/DDBJ databases">
        <authorList>
            <consortium name="Pathogen Informatics"/>
            <person name="Doyle S."/>
        </authorList>
    </citation>
    <scope>NUCLEOTIDE SEQUENCE [LARGE SCALE GENOMIC DNA]</scope>
    <source>
        <strain evidence="2 4">NCTC13028</strain>
    </source>
</reference>
<evidence type="ECO:0000313" key="1">
    <source>
        <dbReference type="EMBL" id="SDK80964.1"/>
    </source>
</evidence>